<organism evidence="2 3">
    <name type="scientific">Bradyrhizobium japonicum</name>
    <dbReference type="NCBI Taxonomy" id="375"/>
    <lineage>
        <taxon>Bacteria</taxon>
        <taxon>Pseudomonadati</taxon>
        <taxon>Pseudomonadota</taxon>
        <taxon>Alphaproteobacteria</taxon>
        <taxon>Hyphomicrobiales</taxon>
        <taxon>Nitrobacteraceae</taxon>
        <taxon>Bradyrhizobium</taxon>
    </lineage>
</organism>
<dbReference type="AlphaFoldDB" id="A0A1Y2JXR9"/>
<sequence>MRALALRTVSLLALAILGSISTTPAARADDGTDEQFGKVHFQTSCNEVAQRRFDRGMRYQHSFWYRPAKEIFEETLQADPECAIAYWGIALSLLYNPHFPAPKENLTEGLGALQKAKALGAKSERERDYIDALLAFYSGDEKTTFGQRAQAYLKSTEAVAARYPDDDEAQIAYAITLNVTASPNDKTYANQLKGAAILEPIFKRQPRHPGVAHYLIHLYDYPAIAERGLDAAKRYSEIAPAAPHALHMPSHIFTRVGYWNESIDANSRSAKAAKEGKDSSEQLHAEDYMVYALLQLAQDSRARDVIADMVATTGYAPAVRAGPYAIAASQARYMVERGDWQGAAALKVEPSRFAYVDAITYFARALGAARSGNADAATADIAKLAELRDKLQQDKDAYWAEIVDIQRQVATAWQLNAQGKQAEALEAMRLAADAEDKTEKSIVTPGPLAPARELYGTMLLERGMVTEALAAFESTMRKEPNRFGATIGAAHAAEKAGDAAKARQYYAKVVDMARNGDSSREDLAAARRFMAQN</sequence>
<dbReference type="RefSeq" id="WP_085398281.1">
    <property type="nucleotide sequence ID" value="NZ_NAFL01000159.1"/>
</dbReference>
<dbReference type="Proteomes" id="UP000193335">
    <property type="component" value="Unassembled WGS sequence"/>
</dbReference>
<feature type="chain" id="PRO_5013208974" evidence="1">
    <location>
        <begin position="29"/>
        <end position="533"/>
    </location>
</feature>
<accession>A0A1Y2JXR9</accession>
<keyword evidence="1" id="KW-0732">Signal</keyword>
<name>A0A1Y2JXR9_BRAJP</name>
<feature type="signal peptide" evidence="1">
    <location>
        <begin position="1"/>
        <end position="28"/>
    </location>
</feature>
<dbReference type="Gene3D" id="1.25.40.10">
    <property type="entry name" value="Tetratricopeptide repeat domain"/>
    <property type="match status" value="2"/>
</dbReference>
<proteinExistence type="predicted"/>
<evidence type="ECO:0000313" key="2">
    <source>
        <dbReference type="EMBL" id="OSJ36943.1"/>
    </source>
</evidence>
<comment type="caution">
    <text evidence="2">The sequence shown here is derived from an EMBL/GenBank/DDBJ whole genome shotgun (WGS) entry which is preliminary data.</text>
</comment>
<dbReference type="InterPro" id="IPR011990">
    <property type="entry name" value="TPR-like_helical_dom_sf"/>
</dbReference>
<dbReference type="SUPFAM" id="SSF48452">
    <property type="entry name" value="TPR-like"/>
    <property type="match status" value="1"/>
</dbReference>
<evidence type="ECO:0000313" key="3">
    <source>
        <dbReference type="Proteomes" id="UP000193335"/>
    </source>
</evidence>
<gene>
    <name evidence="2" type="ORF">BSZ19_01780</name>
</gene>
<reference evidence="2 3" key="1">
    <citation type="submission" date="2017-03" db="EMBL/GenBank/DDBJ databases">
        <title>Whole genome sequences of fourteen strains of Bradyrhizobium canariense and one strain of Bradyrhizobium japonicum isolated from Lupinus (Papilionoideae: Genisteae) species in Algeria.</title>
        <authorList>
            <person name="Crovadore J."/>
            <person name="Chekireb D."/>
            <person name="Brachmann A."/>
            <person name="Chablais R."/>
            <person name="Cochard B."/>
            <person name="Lefort F."/>
        </authorList>
    </citation>
    <scope>NUCLEOTIDE SEQUENCE [LARGE SCALE GENOMIC DNA]</scope>
    <source>
        <strain evidence="2 3">UBMA197</strain>
    </source>
</reference>
<evidence type="ECO:0000256" key="1">
    <source>
        <dbReference type="SAM" id="SignalP"/>
    </source>
</evidence>
<dbReference type="PANTHER" id="PTHR45588:SF1">
    <property type="entry name" value="WW DOMAIN-CONTAINING PROTEIN"/>
    <property type="match status" value="1"/>
</dbReference>
<protein>
    <submittedName>
        <fullName evidence="2">Uncharacterized protein</fullName>
    </submittedName>
</protein>
<dbReference type="PANTHER" id="PTHR45588">
    <property type="entry name" value="TPR DOMAIN-CONTAINING PROTEIN"/>
    <property type="match status" value="1"/>
</dbReference>
<dbReference type="EMBL" id="NAFL01000159">
    <property type="protein sequence ID" value="OSJ36943.1"/>
    <property type="molecule type" value="Genomic_DNA"/>
</dbReference>